<dbReference type="AlphaFoldDB" id="I5CAF5"/>
<feature type="transmembrane region" description="Helical" evidence="1">
    <location>
        <begin position="36"/>
        <end position="56"/>
    </location>
</feature>
<keyword evidence="1" id="KW-0472">Membrane</keyword>
<protein>
    <submittedName>
        <fullName evidence="2">Uncharacterized protein</fullName>
    </submittedName>
</protein>
<dbReference type="Proteomes" id="UP000005551">
    <property type="component" value="Unassembled WGS sequence"/>
</dbReference>
<name>I5CAF5_9BACT</name>
<keyword evidence="1" id="KW-1133">Transmembrane helix</keyword>
<comment type="caution">
    <text evidence="2">The sequence shown here is derived from an EMBL/GenBank/DDBJ whole genome shotgun (WGS) entry which is preliminary data.</text>
</comment>
<dbReference type="STRING" id="1189621.A3SI_02131"/>
<keyword evidence="1" id="KW-0812">Transmembrane</keyword>
<keyword evidence="3" id="KW-1185">Reference proteome</keyword>
<evidence type="ECO:0000256" key="1">
    <source>
        <dbReference type="SAM" id="Phobius"/>
    </source>
</evidence>
<accession>I5CAF5</accession>
<reference evidence="2 3" key="1">
    <citation type="submission" date="2012-05" db="EMBL/GenBank/DDBJ databases">
        <title>Genome sequence of Nitritalea halalkaliphila LW7.</title>
        <authorList>
            <person name="Jangir P.K."/>
            <person name="Singh A."/>
            <person name="Shivaji S."/>
            <person name="Sharma R."/>
        </authorList>
    </citation>
    <scope>NUCLEOTIDE SEQUENCE [LARGE SCALE GENOMIC DNA]</scope>
    <source>
        <strain evidence="2 3">LW7</strain>
    </source>
</reference>
<evidence type="ECO:0000313" key="3">
    <source>
        <dbReference type="Proteomes" id="UP000005551"/>
    </source>
</evidence>
<gene>
    <name evidence="2" type="ORF">A3SI_02131</name>
</gene>
<sequence length="152" mass="16913">MTEYILTFFFILALSMVKFVAGPALGLAAGYSVLEVILVTFLGMMSSVLLITQLGQWYKRWRATRPKPRLFSKKARLIIRVWRSFGPNGIAFLTPVFLTPIGGTLVMNALGVTKKKIYLTMSVSALAWATFFALSFDLLIQIPLIAALMPSF</sequence>
<organism evidence="2 3">
    <name type="scientific">Nitritalea halalkaliphila LW7</name>
    <dbReference type="NCBI Taxonomy" id="1189621"/>
    <lineage>
        <taxon>Bacteria</taxon>
        <taxon>Pseudomonadati</taxon>
        <taxon>Bacteroidota</taxon>
        <taxon>Cytophagia</taxon>
        <taxon>Cytophagales</taxon>
        <taxon>Cyclobacteriaceae</taxon>
        <taxon>Nitritalea</taxon>
    </lineage>
</organism>
<feature type="transmembrane region" description="Helical" evidence="1">
    <location>
        <begin position="117"/>
        <end position="140"/>
    </location>
</feature>
<dbReference type="EMBL" id="AJYA01000002">
    <property type="protein sequence ID" value="EIM78807.1"/>
    <property type="molecule type" value="Genomic_DNA"/>
</dbReference>
<dbReference type="OrthoDB" id="1467737at2"/>
<proteinExistence type="predicted"/>
<evidence type="ECO:0000313" key="2">
    <source>
        <dbReference type="EMBL" id="EIM78807.1"/>
    </source>
</evidence>
<dbReference type="RefSeq" id="WP_009053356.1">
    <property type="nucleotide sequence ID" value="NZ_AJYA01000002.1"/>
</dbReference>